<reference evidence="2 3" key="1">
    <citation type="journal article" date="2015" name="Genome Announc.">
        <title>Draft Genome of the Euendolithic (true boring) Cyanobacterium Mastigocoleus testarum strain BC008.</title>
        <authorList>
            <person name="Guida B.S."/>
            <person name="Garcia-Pichel F."/>
        </authorList>
    </citation>
    <scope>NUCLEOTIDE SEQUENCE [LARGE SCALE GENOMIC DNA]</scope>
    <source>
        <strain evidence="2 3">BC008</strain>
    </source>
</reference>
<gene>
    <name evidence="1" type="ORF">BC008_31990</name>
    <name evidence="2" type="ORF">BC008_33135</name>
</gene>
<dbReference type="AlphaFoldDB" id="A0A0V7ZVG2"/>
<accession>A0A0V7ZVG2</accession>
<keyword evidence="3" id="KW-1185">Reference proteome</keyword>
<proteinExistence type="predicted"/>
<comment type="caution">
    <text evidence="2">The sequence shown here is derived from an EMBL/GenBank/DDBJ whole genome shotgun (WGS) entry which is preliminary data.</text>
</comment>
<name>A0A0V7ZVG2_9CYAN</name>
<organism evidence="2 3">
    <name type="scientific">Mastigocoleus testarum BC008</name>
    <dbReference type="NCBI Taxonomy" id="371196"/>
    <lineage>
        <taxon>Bacteria</taxon>
        <taxon>Bacillati</taxon>
        <taxon>Cyanobacteriota</taxon>
        <taxon>Cyanophyceae</taxon>
        <taxon>Nostocales</taxon>
        <taxon>Hapalosiphonaceae</taxon>
        <taxon>Mastigocoleus</taxon>
    </lineage>
</organism>
<sequence>MLNVKQHQKKFGCECKILVTLWQFNIRKNIWRILNVQSAEFFFVATVRTDRLVGNYMSGVMFGRSH</sequence>
<dbReference type="EMBL" id="LMTZ01000083">
    <property type="protein sequence ID" value="KST68006.1"/>
    <property type="molecule type" value="Genomic_DNA"/>
</dbReference>
<protein>
    <submittedName>
        <fullName evidence="2">Uncharacterized protein</fullName>
    </submittedName>
</protein>
<evidence type="ECO:0000313" key="2">
    <source>
        <dbReference type="EMBL" id="KST68369.1"/>
    </source>
</evidence>
<evidence type="ECO:0000313" key="1">
    <source>
        <dbReference type="EMBL" id="KST68006.1"/>
    </source>
</evidence>
<evidence type="ECO:0000313" key="3">
    <source>
        <dbReference type="Proteomes" id="UP000053372"/>
    </source>
</evidence>
<dbReference type="Proteomes" id="UP000053372">
    <property type="component" value="Unassembled WGS sequence"/>
</dbReference>
<dbReference type="EMBL" id="LMTZ01000066">
    <property type="protein sequence ID" value="KST68369.1"/>
    <property type="molecule type" value="Genomic_DNA"/>
</dbReference>